<keyword evidence="1" id="KW-1133">Transmembrane helix</keyword>
<keyword evidence="1" id="KW-0472">Membrane</keyword>
<keyword evidence="1" id="KW-0812">Transmembrane</keyword>
<protein>
    <recommendedName>
        <fullName evidence="4">Acyltransferase 3 domain-containing protein</fullName>
    </recommendedName>
</protein>
<feature type="transmembrane region" description="Helical" evidence="1">
    <location>
        <begin position="59"/>
        <end position="75"/>
    </location>
</feature>
<accession>A0A9D7FEG4</accession>
<reference evidence="2" key="1">
    <citation type="submission" date="2020-10" db="EMBL/GenBank/DDBJ databases">
        <title>Connecting structure to function with the recovery of over 1000 high-quality activated sludge metagenome-assembled genomes encoding full-length rRNA genes using long-read sequencing.</title>
        <authorList>
            <person name="Singleton C.M."/>
            <person name="Petriglieri F."/>
            <person name="Kristensen J.M."/>
            <person name="Kirkegaard R.H."/>
            <person name="Michaelsen T.Y."/>
            <person name="Andersen M.H."/>
            <person name="Karst S.M."/>
            <person name="Dueholm M.S."/>
            <person name="Nielsen P.H."/>
            <person name="Albertsen M."/>
        </authorList>
    </citation>
    <scope>NUCLEOTIDE SEQUENCE</scope>
    <source>
        <strain evidence="2">EsbW_18-Q3-R4-48_MAXAC.044</strain>
    </source>
</reference>
<evidence type="ECO:0000313" key="3">
    <source>
        <dbReference type="Proteomes" id="UP000886602"/>
    </source>
</evidence>
<evidence type="ECO:0000256" key="1">
    <source>
        <dbReference type="SAM" id="Phobius"/>
    </source>
</evidence>
<dbReference type="Proteomes" id="UP000886602">
    <property type="component" value="Unassembled WGS sequence"/>
</dbReference>
<sequence>MNIAIDQPVGLSLTKPKRETVFTCLQDLEPTFRRFGGLAVSLVLLYHANIGFFRVGFSGWIFFFVISGYLITGLVKKGIEDGSFRFLISTFGGPSACCLPPTSPSS</sequence>
<dbReference type="AlphaFoldDB" id="A0A9D7FEG4"/>
<gene>
    <name evidence="2" type="ORF">IPJ48_18310</name>
</gene>
<proteinExistence type="predicted"/>
<comment type="caution">
    <text evidence="2">The sequence shown here is derived from an EMBL/GenBank/DDBJ whole genome shotgun (WGS) entry which is preliminary data.</text>
</comment>
<evidence type="ECO:0008006" key="4">
    <source>
        <dbReference type="Google" id="ProtNLM"/>
    </source>
</evidence>
<name>A0A9D7FEG4_9RHOO</name>
<dbReference type="EMBL" id="JADJNC010000058">
    <property type="protein sequence ID" value="MBK7424868.1"/>
    <property type="molecule type" value="Genomic_DNA"/>
</dbReference>
<evidence type="ECO:0000313" key="2">
    <source>
        <dbReference type="EMBL" id="MBK7424868.1"/>
    </source>
</evidence>
<organism evidence="2 3">
    <name type="scientific">Candidatus Propionivibrio dominans</name>
    <dbReference type="NCBI Taxonomy" id="2954373"/>
    <lineage>
        <taxon>Bacteria</taxon>
        <taxon>Pseudomonadati</taxon>
        <taxon>Pseudomonadota</taxon>
        <taxon>Betaproteobacteria</taxon>
        <taxon>Rhodocyclales</taxon>
        <taxon>Rhodocyclaceae</taxon>
        <taxon>Propionivibrio</taxon>
    </lineage>
</organism>